<comment type="similarity">
    <text evidence="1">Belongs to the transglycosylase family. Rpf subfamily.</text>
</comment>
<dbReference type="InterPro" id="IPR011098">
    <property type="entry name" value="G5_dom"/>
</dbReference>
<dbReference type="Gene3D" id="1.10.530.10">
    <property type="match status" value="1"/>
</dbReference>
<feature type="region of interest" description="Disordered" evidence="4">
    <location>
        <begin position="389"/>
        <end position="408"/>
    </location>
</feature>
<dbReference type="InterPro" id="IPR010618">
    <property type="entry name" value="RPF"/>
</dbReference>
<evidence type="ECO:0000313" key="7">
    <source>
        <dbReference type="Proteomes" id="UP000198741"/>
    </source>
</evidence>
<evidence type="ECO:0000259" key="5">
    <source>
        <dbReference type="PROSITE" id="PS51109"/>
    </source>
</evidence>
<dbReference type="SUPFAM" id="SSF53955">
    <property type="entry name" value="Lysozyme-like"/>
    <property type="match status" value="1"/>
</dbReference>
<dbReference type="InterPro" id="IPR051933">
    <property type="entry name" value="Resuscitation_pf_RpfB"/>
</dbReference>
<feature type="domain" description="G5" evidence="5">
    <location>
        <begin position="371"/>
        <end position="452"/>
    </location>
</feature>
<sequence length="585" mass="59856">MTPFPCPNGTTYGCDLASSDDVFDSTPEPTQAFFDQFGDHRDADGSDALSGASEVGSVEDLPPAHPTVSAEDADDEQPGSEVSPEPEPNAAGAESAPTAAEATAVALPAAKVAKAHRYRKPALVSVAALVCALTIGGGVIAAKTKTVTISVDGTQRQITTLAGSVDGALAAAGISVSAHDALAPAGSAAIADGSQIALNRGRLFTVTIDGKQQTIWTTARTVDQAMAEIGRNPADYQLSANRSRAIPLNGLTVAASTLHTVKVGWAGRKMASVTSPATTVAALLAQQGIKIGPNERVSVPLNTVLSDGVQVTIRTLPTVVIADGAKKADSMVSELKTVGDLLKSEGIKVGKDDVVTPALGTQLKQGLKISITRVGYQLVTKKLTLPQPAGQTVDDDTMDKGTTSVTQQGHAGVVEVTYRAKVVNGKAGRPQEVARKTVQPAVASITHVGTYVAPVVVTSTPTPSSTSASTSTPPSSSAPQTSSSSSSSSSSSGSGSGASYYDNPSHWSVNWDAIAHCESTNNWAINTGNGYYGGLQFDIGTWLSNGGGQYAPRADLATKDEQIAVAEKVYASRGLQPWACGYAAG</sequence>
<dbReference type="Gene3D" id="2.20.230.10">
    <property type="entry name" value="Resuscitation-promoting factor rpfb"/>
    <property type="match status" value="1"/>
</dbReference>
<protein>
    <submittedName>
        <fullName evidence="6">Uncharacterized conserved protein YabE, contains G5 and tandem DUF348 domains</fullName>
    </submittedName>
</protein>
<dbReference type="InterPro" id="IPR023346">
    <property type="entry name" value="Lysozyme-like_dom_sf"/>
</dbReference>
<evidence type="ECO:0000313" key="6">
    <source>
        <dbReference type="EMBL" id="SDO32466.1"/>
    </source>
</evidence>
<evidence type="ECO:0000256" key="1">
    <source>
        <dbReference type="ARBA" id="ARBA00010830"/>
    </source>
</evidence>
<keyword evidence="3" id="KW-0378">Hydrolase</keyword>
<dbReference type="EMBL" id="LT629710">
    <property type="protein sequence ID" value="SDO32466.1"/>
    <property type="molecule type" value="Genomic_DNA"/>
</dbReference>
<dbReference type="PANTHER" id="PTHR39160:SF4">
    <property type="entry name" value="RESUSCITATION-PROMOTING FACTOR RPFB"/>
    <property type="match status" value="1"/>
</dbReference>
<dbReference type="GO" id="GO:0016787">
    <property type="term" value="F:hydrolase activity"/>
    <property type="evidence" value="ECO:0007669"/>
    <property type="project" value="UniProtKB-KW"/>
</dbReference>
<dbReference type="CDD" id="cd13925">
    <property type="entry name" value="RPF"/>
    <property type="match status" value="1"/>
</dbReference>
<dbReference type="Pfam" id="PF07501">
    <property type="entry name" value="G5"/>
    <property type="match status" value="1"/>
</dbReference>
<dbReference type="Pfam" id="PF06737">
    <property type="entry name" value="Transglycosylas"/>
    <property type="match status" value="1"/>
</dbReference>
<dbReference type="PROSITE" id="PS51109">
    <property type="entry name" value="G5"/>
    <property type="match status" value="1"/>
</dbReference>
<dbReference type="OrthoDB" id="1404170at2"/>
<gene>
    <name evidence="6" type="ORF">SAMN04515671_0566</name>
</gene>
<feature type="region of interest" description="Disordered" evidence="4">
    <location>
        <begin position="1"/>
        <end position="98"/>
    </location>
</feature>
<keyword evidence="7" id="KW-1185">Reference proteome</keyword>
<dbReference type="Pfam" id="PF03990">
    <property type="entry name" value="DUF348"/>
    <property type="match status" value="4"/>
</dbReference>
<dbReference type="STRING" id="1090615.SAMN04515671_0566"/>
<proteinExistence type="inferred from homology"/>
<dbReference type="AlphaFoldDB" id="A0A1H0IM90"/>
<evidence type="ECO:0000256" key="4">
    <source>
        <dbReference type="SAM" id="MobiDB-lite"/>
    </source>
</evidence>
<dbReference type="InterPro" id="IPR007137">
    <property type="entry name" value="DUF348"/>
</dbReference>
<feature type="region of interest" description="Disordered" evidence="4">
    <location>
        <begin position="459"/>
        <end position="499"/>
    </location>
</feature>
<dbReference type="SMART" id="SM01208">
    <property type="entry name" value="G5"/>
    <property type="match status" value="1"/>
</dbReference>
<evidence type="ECO:0000256" key="2">
    <source>
        <dbReference type="ARBA" id="ARBA00022729"/>
    </source>
</evidence>
<dbReference type="Proteomes" id="UP000198741">
    <property type="component" value="Chromosome I"/>
</dbReference>
<name>A0A1H0IM90_9ACTN</name>
<evidence type="ECO:0000256" key="3">
    <source>
        <dbReference type="ARBA" id="ARBA00022801"/>
    </source>
</evidence>
<organism evidence="6 7">
    <name type="scientific">Nakamurella panacisegetis</name>
    <dbReference type="NCBI Taxonomy" id="1090615"/>
    <lineage>
        <taxon>Bacteria</taxon>
        <taxon>Bacillati</taxon>
        <taxon>Actinomycetota</taxon>
        <taxon>Actinomycetes</taxon>
        <taxon>Nakamurellales</taxon>
        <taxon>Nakamurellaceae</taxon>
        <taxon>Nakamurella</taxon>
    </lineage>
</organism>
<accession>A0A1H0IM90</accession>
<dbReference type="PANTHER" id="PTHR39160">
    <property type="entry name" value="CELL WALL-BINDING PROTEIN YOCH"/>
    <property type="match status" value="1"/>
</dbReference>
<reference evidence="6 7" key="1">
    <citation type="submission" date="2016-10" db="EMBL/GenBank/DDBJ databases">
        <authorList>
            <person name="de Groot N.N."/>
        </authorList>
    </citation>
    <scope>NUCLEOTIDE SEQUENCE [LARGE SCALE GENOMIC DNA]</scope>
    <source>
        <strain evidence="7">P4-7,KCTC 19426,CECT 7604</strain>
    </source>
</reference>
<keyword evidence="2" id="KW-0732">Signal</keyword>